<gene>
    <name evidence="3" type="ORF">NW762_000162</name>
</gene>
<protein>
    <submittedName>
        <fullName evidence="3">Uncharacterized protein</fullName>
    </submittedName>
</protein>
<dbReference type="OrthoDB" id="5402622at2759"/>
<feature type="compositionally biased region" description="Basic and acidic residues" evidence="1">
    <location>
        <begin position="504"/>
        <end position="547"/>
    </location>
</feature>
<feature type="compositionally biased region" description="Polar residues" evidence="1">
    <location>
        <begin position="230"/>
        <end position="246"/>
    </location>
</feature>
<dbReference type="EMBL" id="JAOQAZ010000001">
    <property type="protein sequence ID" value="KAJ4271459.1"/>
    <property type="molecule type" value="Genomic_DNA"/>
</dbReference>
<feature type="compositionally biased region" description="Basic residues" evidence="1">
    <location>
        <begin position="118"/>
        <end position="129"/>
    </location>
</feature>
<feature type="region of interest" description="Disordered" evidence="1">
    <location>
        <begin position="842"/>
        <end position="915"/>
    </location>
</feature>
<feature type="compositionally biased region" description="Low complexity" evidence="1">
    <location>
        <begin position="759"/>
        <end position="770"/>
    </location>
</feature>
<feature type="transmembrane region" description="Helical" evidence="2">
    <location>
        <begin position="1176"/>
        <end position="1203"/>
    </location>
</feature>
<feature type="compositionally biased region" description="Polar residues" evidence="1">
    <location>
        <begin position="187"/>
        <end position="196"/>
    </location>
</feature>
<feature type="compositionally biased region" description="Polar residues" evidence="1">
    <location>
        <begin position="637"/>
        <end position="650"/>
    </location>
</feature>
<feature type="region of interest" description="Disordered" evidence="1">
    <location>
        <begin position="609"/>
        <end position="809"/>
    </location>
</feature>
<organism evidence="3 4">
    <name type="scientific">Fusarium torreyae</name>
    <dbReference type="NCBI Taxonomy" id="1237075"/>
    <lineage>
        <taxon>Eukaryota</taxon>
        <taxon>Fungi</taxon>
        <taxon>Dikarya</taxon>
        <taxon>Ascomycota</taxon>
        <taxon>Pezizomycotina</taxon>
        <taxon>Sordariomycetes</taxon>
        <taxon>Hypocreomycetidae</taxon>
        <taxon>Hypocreales</taxon>
        <taxon>Nectriaceae</taxon>
        <taxon>Fusarium</taxon>
    </lineage>
</organism>
<keyword evidence="4" id="KW-1185">Reference proteome</keyword>
<comment type="caution">
    <text evidence="3">The sequence shown here is derived from an EMBL/GenBank/DDBJ whole genome shotgun (WGS) entry which is preliminary data.</text>
</comment>
<feature type="compositionally biased region" description="Basic residues" evidence="1">
    <location>
        <begin position="84"/>
        <end position="95"/>
    </location>
</feature>
<dbReference type="PANTHER" id="PTHR38426">
    <property type="entry name" value="MAINTENANCE OF TELOMERE CAPPING PROTEIN 4"/>
    <property type="match status" value="1"/>
</dbReference>
<keyword evidence="2" id="KW-1133">Transmembrane helix</keyword>
<proteinExistence type="predicted"/>
<evidence type="ECO:0000313" key="4">
    <source>
        <dbReference type="Proteomes" id="UP001152049"/>
    </source>
</evidence>
<keyword evidence="2" id="KW-0812">Transmembrane</keyword>
<keyword evidence="2" id="KW-0472">Membrane</keyword>
<dbReference type="Proteomes" id="UP001152049">
    <property type="component" value="Unassembled WGS sequence"/>
</dbReference>
<feature type="region of interest" description="Disordered" evidence="1">
    <location>
        <begin position="1"/>
        <end position="35"/>
    </location>
</feature>
<name>A0A9W8VQH6_9HYPO</name>
<dbReference type="InterPro" id="IPR038769">
    <property type="entry name" value="MTC4"/>
</dbReference>
<feature type="region of interest" description="Disordered" evidence="1">
    <location>
        <begin position="321"/>
        <end position="340"/>
    </location>
</feature>
<dbReference type="AlphaFoldDB" id="A0A9W8VQH6"/>
<dbReference type="PANTHER" id="PTHR38426:SF1">
    <property type="entry name" value="MAINTENANCE OF TELOMERE CAPPING PROTEIN 4"/>
    <property type="match status" value="1"/>
</dbReference>
<reference evidence="3" key="1">
    <citation type="submission" date="2022-09" db="EMBL/GenBank/DDBJ databases">
        <title>Fusarium specimens isolated from Avocado Roots.</title>
        <authorList>
            <person name="Stajich J."/>
            <person name="Roper C."/>
            <person name="Heimlech-Rivalta G."/>
        </authorList>
    </citation>
    <scope>NUCLEOTIDE SEQUENCE</scope>
    <source>
        <strain evidence="3">CF00136</strain>
    </source>
</reference>
<feature type="region of interest" description="Disordered" evidence="1">
    <location>
        <begin position="213"/>
        <end position="282"/>
    </location>
</feature>
<feature type="compositionally biased region" description="Basic and acidic residues" evidence="1">
    <location>
        <begin position="872"/>
        <end position="884"/>
    </location>
</feature>
<evidence type="ECO:0000256" key="1">
    <source>
        <dbReference type="SAM" id="MobiDB-lite"/>
    </source>
</evidence>
<feature type="compositionally biased region" description="Basic and acidic residues" evidence="1">
    <location>
        <begin position="166"/>
        <end position="178"/>
    </location>
</feature>
<accession>A0A9W8VQH6</accession>
<evidence type="ECO:0000256" key="2">
    <source>
        <dbReference type="SAM" id="Phobius"/>
    </source>
</evidence>
<feature type="region of interest" description="Disordered" evidence="1">
    <location>
        <begin position="487"/>
        <end position="593"/>
    </location>
</feature>
<feature type="compositionally biased region" description="Basic residues" evidence="1">
    <location>
        <begin position="555"/>
        <end position="564"/>
    </location>
</feature>
<evidence type="ECO:0000313" key="3">
    <source>
        <dbReference type="EMBL" id="KAJ4271459.1"/>
    </source>
</evidence>
<feature type="region of interest" description="Disordered" evidence="1">
    <location>
        <begin position="52"/>
        <end position="196"/>
    </location>
</feature>
<sequence length="1219" mass="136609">MADPRAASSLSAYGRRAGPVTPEPPTRFSYDHVDRGEPSTINALLHAPLSPERPLAFSDDETLPRFHHKSRGAAATTSGLQAGRPKRARSRRTHKTQAGGAFLLQEPVAADDDSGNQRRGHRSKSRHKGKDVLEPYSSNGPRDYGLGISSGGGPRARVVSPDTSQEELHVSKRQDGQRRGRRPHAGQPSTALDVDSTQIVNMALNLSESRRIASRRNISRGNPPRLAPVQDSQAGSNLRAHLQQQRKAIRGASPNPNQSLSPRLPGVRSSSPLRPPPFETTDASYRYHFSTSTLARAQKAREHLELMAQYRRLLQVLPPIKTGYDRPSATSPPGSPTEAKMHTLGSREFMIPLGRDYNPLQYIRNRKVRARERMVIDGEKQGFSDVESVKDWVSEASDRASRELLSSDGSALPPFSGAEEVDPQIATDSAAKAALRVRRPRVDWFFEACDLIADAYWLEQDHHKQLIEDRNLNKIYPQAGEIMSRPMSRQTDELATGVSPFLTRTKEETNGSADHNEAKLLKPETEPLEPTHSHRDRAKQKLHEMGSFHRPSGSVHHRHFRRRGSSSDESGSEDDAKTDGKVRRGTISSRETELLEKQMLEMVARDMRQQRLSHVQETEAEYMQTESSASPEYKPQTKPSTTREWNLTDDNGSDHRPIHNRASLDIPPQAKLGRYTGGGSQRGRSRKEDADSPQPMSPELAPQYSLSAPPTGLELSAPSSRSSSPSRNPFTKVKQIFKDKTRDEPEEQAVEIEVPSGRPSISEPISPVESKPLERYPSNPRPNHDGHKPQRSVGSIRPRGDDQVGLRGMFKGPRIDTVIRGGVSRLGDMLWKKDTPMEAPADILTSDESDNDQPKARSRISLNLSRTNSRRNRPEPQHGAKHFLDSMPQFQPMADTHGQSAADSKKLQHSQSRANSAKPLMLDVTGISSSGKPQEVERVAFVEPATPETESYQESAPDGTRATEKDNDEVALTVRFNEPDNFKARKWSIANQAIPQEGQLSKREIARLRTLILTSGIKAMEISRRAQEPKKPLAKDSLKELGTSPQSNLTRVPWVDIAKLTPNKSLPSDDAIPCSDHFRLASQTLGVAIQTSMEQWQTSADRFTERTRPKLEERIWCVRSRIADELSGMTREASDQADETGKDLALGQLLKVKHVTDLTDKMMRNRRRRFRWIRRGMWSIVEWVLVGFMWYVWFVVTIFRLFLGLGQGVWRGVRWLLWL</sequence>
<feature type="region of interest" description="Disordered" evidence="1">
    <location>
        <begin position="945"/>
        <end position="966"/>
    </location>
</feature>
<feature type="compositionally biased region" description="Low complexity" evidence="1">
    <location>
        <begin position="716"/>
        <end position="727"/>
    </location>
</feature>